<dbReference type="AlphaFoldDB" id="A0A328ARI3"/>
<organism evidence="1 2">
    <name type="scientific">Phenylobacterium deserti</name>
    <dbReference type="NCBI Taxonomy" id="1914756"/>
    <lineage>
        <taxon>Bacteria</taxon>
        <taxon>Pseudomonadati</taxon>
        <taxon>Pseudomonadota</taxon>
        <taxon>Alphaproteobacteria</taxon>
        <taxon>Caulobacterales</taxon>
        <taxon>Caulobacteraceae</taxon>
        <taxon>Phenylobacterium</taxon>
    </lineage>
</organism>
<comment type="caution">
    <text evidence="1">The sequence shown here is derived from an EMBL/GenBank/DDBJ whole genome shotgun (WGS) entry which is preliminary data.</text>
</comment>
<sequence>MSSVRFVIPKLRLTQLLKEPGGLAVADAVTKAGENLVTIRPTCRAELLALLDQAEATAKSSPETNRELIDLLYEYAVRSIGAGEICGVPAVDVALTSFCDLLDYMKTNGRFDREAIDVYLRAWRLLMSPELPAAGRDAVLAGLRQVTDRYAAD</sequence>
<name>A0A328ARI3_9CAUL</name>
<keyword evidence="2" id="KW-1185">Reference proteome</keyword>
<dbReference type="EMBL" id="QFYR01000001">
    <property type="protein sequence ID" value="RAK57247.1"/>
    <property type="molecule type" value="Genomic_DNA"/>
</dbReference>
<reference evidence="2" key="1">
    <citation type="submission" date="2018-05" db="EMBL/GenBank/DDBJ databases">
        <authorList>
            <person name="Li X."/>
        </authorList>
    </citation>
    <scope>NUCLEOTIDE SEQUENCE [LARGE SCALE GENOMIC DNA]</scope>
    <source>
        <strain evidence="2">YIM 73061</strain>
    </source>
</reference>
<dbReference type="Proteomes" id="UP000249725">
    <property type="component" value="Unassembled WGS sequence"/>
</dbReference>
<dbReference type="RefSeq" id="WP_111513699.1">
    <property type="nucleotide sequence ID" value="NZ_QFYR01000001.1"/>
</dbReference>
<evidence type="ECO:0000313" key="2">
    <source>
        <dbReference type="Proteomes" id="UP000249725"/>
    </source>
</evidence>
<dbReference type="OrthoDB" id="7211089at2"/>
<gene>
    <name evidence="1" type="ORF">DJ018_04685</name>
</gene>
<protein>
    <submittedName>
        <fullName evidence="1">Uncharacterized protein</fullName>
    </submittedName>
</protein>
<accession>A0A328ARI3</accession>
<proteinExistence type="predicted"/>
<evidence type="ECO:0000313" key="1">
    <source>
        <dbReference type="EMBL" id="RAK57247.1"/>
    </source>
</evidence>